<dbReference type="AlphaFoldDB" id="A0A918QR57"/>
<dbReference type="RefSeq" id="WP_190127153.1">
    <property type="nucleotide sequence ID" value="NZ_BMWG01000047.1"/>
</dbReference>
<reference evidence="1" key="1">
    <citation type="journal article" date="2014" name="Int. J. Syst. Evol. Microbiol.">
        <title>Complete genome sequence of Corynebacterium casei LMG S-19264T (=DSM 44701T), isolated from a smear-ripened cheese.</title>
        <authorList>
            <consortium name="US DOE Joint Genome Institute (JGI-PGF)"/>
            <person name="Walter F."/>
            <person name="Albersmeier A."/>
            <person name="Kalinowski J."/>
            <person name="Ruckert C."/>
        </authorList>
    </citation>
    <scope>NUCLEOTIDE SEQUENCE</scope>
    <source>
        <strain evidence="1">JCM 4988</strain>
    </source>
</reference>
<name>A0A918QR57_9ACTN</name>
<reference evidence="1" key="2">
    <citation type="submission" date="2020-09" db="EMBL/GenBank/DDBJ databases">
        <authorList>
            <person name="Sun Q."/>
            <person name="Ohkuma M."/>
        </authorList>
    </citation>
    <scope>NUCLEOTIDE SEQUENCE</scope>
    <source>
        <strain evidence="1">JCM 4988</strain>
    </source>
</reference>
<accession>A0A918QR57</accession>
<comment type="caution">
    <text evidence="1">The sequence shown here is derived from an EMBL/GenBank/DDBJ whole genome shotgun (WGS) entry which is preliminary data.</text>
</comment>
<dbReference type="Proteomes" id="UP000630936">
    <property type="component" value="Unassembled WGS sequence"/>
</dbReference>
<evidence type="ECO:0000313" key="1">
    <source>
        <dbReference type="EMBL" id="GGZ65014.1"/>
    </source>
</evidence>
<sequence length="62" mass="6760">MKLEAELVAVLDMFGSILQPAEREAVQQHTPALAKSLAALAEHHQARTLVELVEALGSRRDV</sequence>
<organism evidence="1 2">
    <name type="scientific">Streptomyces inusitatus</name>
    <dbReference type="NCBI Taxonomy" id="68221"/>
    <lineage>
        <taxon>Bacteria</taxon>
        <taxon>Bacillati</taxon>
        <taxon>Actinomycetota</taxon>
        <taxon>Actinomycetes</taxon>
        <taxon>Kitasatosporales</taxon>
        <taxon>Streptomycetaceae</taxon>
        <taxon>Streptomyces</taxon>
    </lineage>
</organism>
<proteinExistence type="predicted"/>
<dbReference type="EMBL" id="BMWG01000047">
    <property type="protein sequence ID" value="GGZ65014.1"/>
    <property type="molecule type" value="Genomic_DNA"/>
</dbReference>
<keyword evidence="2" id="KW-1185">Reference proteome</keyword>
<gene>
    <name evidence="1" type="ORF">GCM10010387_67630</name>
</gene>
<evidence type="ECO:0000313" key="2">
    <source>
        <dbReference type="Proteomes" id="UP000630936"/>
    </source>
</evidence>
<protein>
    <submittedName>
        <fullName evidence="1">Uncharacterized protein</fullName>
    </submittedName>
</protein>